<dbReference type="GO" id="GO:0004308">
    <property type="term" value="F:exo-alpha-sialidase activity"/>
    <property type="evidence" value="ECO:0007669"/>
    <property type="project" value="InterPro"/>
</dbReference>
<keyword evidence="10" id="KW-0378">Hydrolase</keyword>
<reference evidence="22" key="3">
    <citation type="journal article" date="2004" name="Genomics">
        <title>Molecular cloning and characterization of NEU4, the fourth member of the human sialidase gene family.</title>
        <authorList>
            <person name="Monti E."/>
            <person name="Bassi M.T."/>
            <person name="Bresciani R."/>
            <person name="Civini S."/>
            <person name="Croci G.L."/>
            <person name="Papini N."/>
            <person name="Riboni M."/>
            <person name="Zanchetti G."/>
            <person name="Ballabio A."/>
            <person name="Preti A."/>
            <person name="Tettamanti G."/>
            <person name="Venerando B."/>
            <person name="Borsani G."/>
        </authorList>
    </citation>
    <scope>NUCLEOTIDE SEQUENCE</scope>
</reference>
<evidence type="ECO:0000259" key="21">
    <source>
        <dbReference type="Pfam" id="PF13088"/>
    </source>
</evidence>
<dbReference type="GO" id="GO:0005886">
    <property type="term" value="C:plasma membrane"/>
    <property type="evidence" value="ECO:0007669"/>
    <property type="project" value="UniProtKB-SubCell"/>
</dbReference>
<evidence type="ECO:0000256" key="9">
    <source>
        <dbReference type="ARBA" id="ARBA00022737"/>
    </source>
</evidence>
<comment type="subunit">
    <text evidence="17">Interacts with cathepsin A (protective protein), beta-galactosidase and N-acetylgalactosamine-6-sulfate sulfatase in a multienzyme complex.</text>
</comment>
<accession>K0Q556</accession>
<comment type="subcellular location">
    <subcellularLocation>
        <location evidence="3">Cell membrane</location>
    </subcellularLocation>
    <subcellularLocation>
        <location evidence="4">Cytoplasmic vesicle</location>
    </subcellularLocation>
    <subcellularLocation>
        <location evidence="2">Lysosome lumen</location>
    </subcellularLocation>
    <subcellularLocation>
        <location evidence="1">Lysosome membrane</location>
        <topology evidence="1">Peripheral membrane protein</topology>
        <orientation evidence="1">Lumenal side</orientation>
    </subcellularLocation>
</comment>
<keyword evidence="8" id="KW-0732">Signal</keyword>
<name>K0Q556_SACKO</name>
<keyword evidence="9" id="KW-0677">Repeat</keyword>
<reference evidence="22" key="1">
    <citation type="journal article" date="1999" name="Genomics">
        <title>Cloning and characterization of NEU2, a human gene homologous to rodent soluble sialidases.</title>
        <authorList>
            <person name="Monti E."/>
            <person name="Preti A."/>
            <person name="Rossi E."/>
            <person name="Ballabio A."/>
            <person name="Borsani G."/>
        </authorList>
    </citation>
    <scope>NUCLEOTIDE SEQUENCE</scope>
</reference>
<evidence type="ECO:0000256" key="6">
    <source>
        <dbReference type="ARBA" id="ARBA00022475"/>
    </source>
</evidence>
<evidence type="ECO:0000256" key="5">
    <source>
        <dbReference type="ARBA" id="ARBA00009348"/>
    </source>
</evidence>
<evidence type="ECO:0000256" key="18">
    <source>
        <dbReference type="ARBA" id="ARBA00040509"/>
    </source>
</evidence>
<comment type="similarity">
    <text evidence="5">Belongs to the glycosyl hydrolase 33 family.</text>
</comment>
<reference evidence="22" key="4">
    <citation type="journal article" date="2007" name="Biochem. J.">
        <title>Molecular cloning and biochemical characterization of sialidases from zebrafish (Danio rerio).</title>
        <authorList>
            <person name="Manzoni M."/>
            <person name="Colombi P."/>
            <person name="Papini N."/>
            <person name="Rubaga L."/>
            <person name="Tiso N."/>
            <person name="Preti A."/>
            <person name="Venerando B."/>
            <person name="Tettamanti G."/>
            <person name="Bresciani R."/>
            <person name="Argenton F."/>
            <person name="Borsani G."/>
            <person name="Monti E."/>
        </authorList>
    </citation>
    <scope>NUCLEOTIDE SEQUENCE</scope>
</reference>
<evidence type="ECO:0000256" key="15">
    <source>
        <dbReference type="ARBA" id="ARBA00023329"/>
    </source>
</evidence>
<evidence type="ECO:0000256" key="1">
    <source>
        <dbReference type="ARBA" id="ARBA00004207"/>
    </source>
</evidence>
<comment type="miscellaneous">
    <text evidence="22">The sequence shown here is derived from an EMBL/GenBank/DDBJ third party annotation (TPA) entry.</text>
</comment>
<dbReference type="Gene3D" id="2.120.10.10">
    <property type="match status" value="1"/>
</dbReference>
<dbReference type="GO" id="GO:0009313">
    <property type="term" value="P:oligosaccharide catabolic process"/>
    <property type="evidence" value="ECO:0007669"/>
    <property type="project" value="TreeGrafter"/>
</dbReference>
<dbReference type="EMBL" id="BK008538">
    <property type="protein sequence ID" value="DAA35225.1"/>
    <property type="molecule type" value="mRNA"/>
</dbReference>
<sequence>TGLGEISAYRTPILINTQGGLLALCGARKFSSSDTGAKVITLRRSLDHGMTWKPTVFIVDDFKAKNGLNIGMVVVDRTINVTIMTFCFCVHNLCSDHKPMNYIMRSHDWGYTWSDPEDLSVKNPYFKDWPYCFGPGYGIQKQYKPHVGRLISCGHTVDRDNFKTQSMYCLYSDDHGITWTVGATLYGMPYGMGKKNGDFLAGEP</sequence>
<evidence type="ECO:0000256" key="4">
    <source>
        <dbReference type="ARBA" id="ARBA00004541"/>
    </source>
</evidence>
<dbReference type="PANTHER" id="PTHR10628">
    <property type="entry name" value="SIALIDASE"/>
    <property type="match status" value="1"/>
</dbReference>
<reference evidence="22" key="6">
    <citation type="journal article" date="2012" name="PLoS ONE">
        <title>New insights on the sialidase protein family revealed by a phylogenetic analysis in metazoa.</title>
        <authorList>
            <person name="Giacopuzzi E."/>
            <person name="Bresciani R."/>
            <person name="Schauer R."/>
            <person name="Monti E."/>
            <person name="Borsani G."/>
        </authorList>
    </citation>
    <scope>NUCLEOTIDE SEQUENCE</scope>
</reference>
<feature type="non-terminal residue" evidence="22">
    <location>
        <position position="1"/>
    </location>
</feature>
<feature type="non-terminal residue" evidence="22">
    <location>
        <position position="204"/>
    </location>
</feature>
<evidence type="ECO:0000256" key="16">
    <source>
        <dbReference type="ARBA" id="ARBA00037235"/>
    </source>
</evidence>
<dbReference type="PANTHER" id="PTHR10628:SF25">
    <property type="entry name" value="SIALIDASE-1"/>
    <property type="match status" value="1"/>
</dbReference>
<dbReference type="SUPFAM" id="SSF50939">
    <property type="entry name" value="Sialidases"/>
    <property type="match status" value="1"/>
</dbReference>
<dbReference type="InterPro" id="IPR036278">
    <property type="entry name" value="Sialidase_sf"/>
</dbReference>
<dbReference type="InterPro" id="IPR011040">
    <property type="entry name" value="Sialidase"/>
</dbReference>
<evidence type="ECO:0000256" key="12">
    <source>
        <dbReference type="ARBA" id="ARBA00023136"/>
    </source>
</evidence>
<evidence type="ECO:0000256" key="10">
    <source>
        <dbReference type="ARBA" id="ARBA00022801"/>
    </source>
</evidence>
<dbReference type="AlphaFoldDB" id="K0Q556"/>
<protein>
    <recommendedName>
        <fullName evidence="18">Sialidase-1</fullName>
    </recommendedName>
    <alternativeName>
        <fullName evidence="20">Lysosomal sialidase</fullName>
    </alternativeName>
    <alternativeName>
        <fullName evidence="19">N-acetyl-alpha-neuraminidase 1</fullName>
    </alternativeName>
</protein>
<evidence type="ECO:0000256" key="13">
    <source>
        <dbReference type="ARBA" id="ARBA00023180"/>
    </source>
</evidence>
<evidence type="ECO:0000256" key="2">
    <source>
        <dbReference type="ARBA" id="ARBA00004227"/>
    </source>
</evidence>
<keyword evidence="6" id="KW-1003">Cell membrane</keyword>
<keyword evidence="15" id="KW-0968">Cytoplasmic vesicle</keyword>
<dbReference type="InterPro" id="IPR026856">
    <property type="entry name" value="Sialidase_fam"/>
</dbReference>
<evidence type="ECO:0000256" key="3">
    <source>
        <dbReference type="ARBA" id="ARBA00004236"/>
    </source>
</evidence>
<keyword evidence="13" id="KW-0325">Glycoprotein</keyword>
<dbReference type="GO" id="GO:0031410">
    <property type="term" value="C:cytoplasmic vesicle"/>
    <property type="evidence" value="ECO:0007669"/>
    <property type="project" value="UniProtKB-SubCell"/>
</dbReference>
<evidence type="ECO:0000256" key="8">
    <source>
        <dbReference type="ARBA" id="ARBA00022729"/>
    </source>
</evidence>
<dbReference type="GO" id="GO:0006689">
    <property type="term" value="P:ganglioside catabolic process"/>
    <property type="evidence" value="ECO:0007669"/>
    <property type="project" value="TreeGrafter"/>
</dbReference>
<evidence type="ECO:0000313" key="22">
    <source>
        <dbReference type="EMBL" id="DAA35225.1"/>
    </source>
</evidence>
<evidence type="ECO:0000256" key="17">
    <source>
        <dbReference type="ARBA" id="ARBA00038519"/>
    </source>
</evidence>
<feature type="domain" description="Sialidase" evidence="21">
    <location>
        <begin position="29"/>
        <end position="183"/>
    </location>
</feature>
<keyword evidence="14" id="KW-0458">Lysosome</keyword>
<keyword evidence="12" id="KW-0472">Membrane</keyword>
<keyword evidence="7" id="KW-0597">Phosphoprotein</keyword>
<dbReference type="Pfam" id="PF13088">
    <property type="entry name" value="BNR_2"/>
    <property type="match status" value="1"/>
</dbReference>
<evidence type="ECO:0000256" key="19">
    <source>
        <dbReference type="ARBA" id="ARBA00041332"/>
    </source>
</evidence>
<dbReference type="GO" id="GO:0043202">
    <property type="term" value="C:lysosomal lumen"/>
    <property type="evidence" value="ECO:0007669"/>
    <property type="project" value="UniProtKB-SubCell"/>
</dbReference>
<reference evidence="22" key="5">
    <citation type="journal article" date="2011" name="BMC Biochem.">
        <title>Gallus gallus NEU3 sialidase as model to study protein evolution mechanism based on rapid evolving loops.</title>
        <authorList>
            <person name="Giacopuzzi E."/>
            <person name="Barlati S."/>
            <person name="Preti A."/>
            <person name="Venerando B."/>
            <person name="Monti E."/>
            <person name="Borsani G."/>
            <person name="Bresciani R."/>
        </authorList>
    </citation>
    <scope>NUCLEOTIDE SEQUENCE</scope>
</reference>
<proteinExistence type="evidence at transcript level"/>
<keyword evidence="11" id="KW-0443">Lipid metabolism</keyword>
<evidence type="ECO:0000256" key="11">
    <source>
        <dbReference type="ARBA" id="ARBA00023098"/>
    </source>
</evidence>
<evidence type="ECO:0000256" key="20">
    <source>
        <dbReference type="ARBA" id="ARBA00041413"/>
    </source>
</evidence>
<organism evidence="22">
    <name type="scientific">Saccoglossus kowalevskii</name>
    <name type="common">Acorn worm</name>
    <dbReference type="NCBI Taxonomy" id="10224"/>
    <lineage>
        <taxon>Eukaryota</taxon>
        <taxon>Metazoa</taxon>
        <taxon>Hemichordata</taxon>
        <taxon>Enteropneusta</taxon>
        <taxon>Harrimaniidae</taxon>
        <taxon>Saccoglossus</taxon>
    </lineage>
</organism>
<dbReference type="CDD" id="cd15482">
    <property type="entry name" value="Sialidase_non-viral"/>
    <property type="match status" value="1"/>
</dbReference>
<evidence type="ECO:0000256" key="14">
    <source>
        <dbReference type="ARBA" id="ARBA00023228"/>
    </source>
</evidence>
<reference evidence="22" key="2">
    <citation type="journal article" date="2000" name="Biochem. J.">
        <title>Identification and expression of NEU3, a novel human sialidase associated to the plasma membrane.</title>
        <authorList>
            <person name="Monti E."/>
            <person name="Bassi M.T."/>
            <person name="Papini N."/>
            <person name="Riboni M."/>
            <person name="Manzoni M."/>
            <person name="Venerando B."/>
            <person name="Croci G."/>
            <person name="Preti A."/>
            <person name="Ballabio A."/>
            <person name="Tettamanti G."/>
            <person name="Borsani G."/>
        </authorList>
    </citation>
    <scope>NUCLEOTIDE SEQUENCE</scope>
</reference>
<comment type="function">
    <text evidence="16">Catalyzes the removal of sialic acid (N-acetylneuraminic acid) moieties from glycoproteins and glycolipids. To be active, it is strictly dependent on its presence in the multienzyme complex. Appears to have a preference for alpha 2-3 and alpha 2-6 sialyl linkage.</text>
</comment>
<evidence type="ECO:0000256" key="7">
    <source>
        <dbReference type="ARBA" id="ARBA00022553"/>
    </source>
</evidence>
<dbReference type="GO" id="GO:0005765">
    <property type="term" value="C:lysosomal membrane"/>
    <property type="evidence" value="ECO:0007669"/>
    <property type="project" value="UniProtKB-SubCell"/>
</dbReference>
<dbReference type="OrthoDB" id="2739686at2759"/>